<dbReference type="STRING" id="188477.A0A3S0ZKU0"/>
<comment type="caution">
    <text evidence="1">The sequence shown here is derived from an EMBL/GenBank/DDBJ whole genome shotgun (WGS) entry which is preliminary data.</text>
</comment>
<evidence type="ECO:0000313" key="2">
    <source>
        <dbReference type="Proteomes" id="UP000271974"/>
    </source>
</evidence>
<proteinExistence type="predicted"/>
<reference evidence="1 2" key="1">
    <citation type="submission" date="2019-01" db="EMBL/GenBank/DDBJ databases">
        <title>A draft genome assembly of the solar-powered sea slug Elysia chlorotica.</title>
        <authorList>
            <person name="Cai H."/>
            <person name="Li Q."/>
            <person name="Fang X."/>
            <person name="Li J."/>
            <person name="Curtis N.E."/>
            <person name="Altenburger A."/>
            <person name="Shibata T."/>
            <person name="Feng M."/>
            <person name="Maeda T."/>
            <person name="Schwartz J.A."/>
            <person name="Shigenobu S."/>
            <person name="Lundholm N."/>
            <person name="Nishiyama T."/>
            <person name="Yang H."/>
            <person name="Hasebe M."/>
            <person name="Li S."/>
            <person name="Pierce S.K."/>
            <person name="Wang J."/>
        </authorList>
    </citation>
    <scope>NUCLEOTIDE SEQUENCE [LARGE SCALE GENOMIC DNA]</scope>
    <source>
        <strain evidence="1">EC2010</strain>
        <tissue evidence="1">Whole organism of an adult</tissue>
    </source>
</reference>
<gene>
    <name evidence="1" type="ORF">EGW08_022520</name>
</gene>
<accession>A0A3S0ZKU0</accession>
<name>A0A3S0ZKU0_ELYCH</name>
<evidence type="ECO:0000313" key="1">
    <source>
        <dbReference type="EMBL" id="RUS69720.1"/>
    </source>
</evidence>
<organism evidence="1 2">
    <name type="scientific">Elysia chlorotica</name>
    <name type="common">Eastern emerald elysia</name>
    <name type="synonym">Sea slug</name>
    <dbReference type="NCBI Taxonomy" id="188477"/>
    <lineage>
        <taxon>Eukaryota</taxon>
        <taxon>Metazoa</taxon>
        <taxon>Spiralia</taxon>
        <taxon>Lophotrochozoa</taxon>
        <taxon>Mollusca</taxon>
        <taxon>Gastropoda</taxon>
        <taxon>Heterobranchia</taxon>
        <taxon>Euthyneura</taxon>
        <taxon>Panpulmonata</taxon>
        <taxon>Sacoglossa</taxon>
        <taxon>Placobranchoidea</taxon>
        <taxon>Plakobranchidae</taxon>
        <taxon>Elysia</taxon>
    </lineage>
</organism>
<protein>
    <submittedName>
        <fullName evidence="1">Uncharacterized protein</fullName>
    </submittedName>
</protein>
<dbReference type="EMBL" id="RQTK01001596">
    <property type="protein sequence ID" value="RUS69720.1"/>
    <property type="molecule type" value="Genomic_DNA"/>
</dbReference>
<keyword evidence="2" id="KW-1185">Reference proteome</keyword>
<sequence>MNLKLSVRVFQDAPGISSFRCACSKTRQESPAFGARVPRRARNLKLSVRVFQDAPVNDIVDNNSSSNLVNDIVDDNSSSNLVNDIVDNNSSSNLVNDIVDNNSSSSLVMRLRSRANIAGLSTEQREPTRTKGPENKGHYIDRLEEAHQTDPTARRWRGGEMERWRGGEVERWRDGEVERWRGGEVERWRGGEVERSDTQTGLCTG</sequence>
<dbReference type="Proteomes" id="UP000271974">
    <property type="component" value="Unassembled WGS sequence"/>
</dbReference>
<dbReference type="AlphaFoldDB" id="A0A3S0ZKU0"/>